<protein>
    <submittedName>
        <fullName evidence="2">Uncharacterized protein</fullName>
    </submittedName>
</protein>
<name>A0ABV8LGW0_9ACTN</name>
<dbReference type="Proteomes" id="UP001595816">
    <property type="component" value="Unassembled WGS sequence"/>
</dbReference>
<feature type="transmembrane region" description="Helical" evidence="1">
    <location>
        <begin position="60"/>
        <end position="83"/>
    </location>
</feature>
<evidence type="ECO:0000313" key="2">
    <source>
        <dbReference type="EMBL" id="MFC4129453.1"/>
    </source>
</evidence>
<feature type="transmembrane region" description="Helical" evidence="1">
    <location>
        <begin position="129"/>
        <end position="153"/>
    </location>
</feature>
<feature type="transmembrane region" description="Helical" evidence="1">
    <location>
        <begin position="31"/>
        <end position="48"/>
    </location>
</feature>
<reference evidence="3" key="1">
    <citation type="journal article" date="2019" name="Int. J. Syst. Evol. Microbiol.">
        <title>The Global Catalogue of Microorganisms (GCM) 10K type strain sequencing project: providing services to taxonomists for standard genome sequencing and annotation.</title>
        <authorList>
            <consortium name="The Broad Institute Genomics Platform"/>
            <consortium name="The Broad Institute Genome Sequencing Center for Infectious Disease"/>
            <person name="Wu L."/>
            <person name="Ma J."/>
        </authorList>
    </citation>
    <scope>NUCLEOTIDE SEQUENCE [LARGE SCALE GENOMIC DNA]</scope>
    <source>
        <strain evidence="3">CGMCC 4.7289</strain>
    </source>
</reference>
<feature type="transmembrane region" description="Helical" evidence="1">
    <location>
        <begin position="205"/>
        <end position="224"/>
    </location>
</feature>
<accession>A0ABV8LGW0</accession>
<dbReference type="EMBL" id="JBHSAY010000003">
    <property type="protein sequence ID" value="MFC4129453.1"/>
    <property type="molecule type" value="Genomic_DNA"/>
</dbReference>
<comment type="caution">
    <text evidence="2">The sequence shown here is derived from an EMBL/GenBank/DDBJ whole genome shotgun (WGS) entry which is preliminary data.</text>
</comment>
<keyword evidence="1" id="KW-0812">Transmembrane</keyword>
<evidence type="ECO:0000256" key="1">
    <source>
        <dbReference type="SAM" id="Phobius"/>
    </source>
</evidence>
<sequence length="298" mass="32059">MTVESVTIEQIPDGRVPEDLEEFETRAIGDFRLVALLVGAVLAGAIAASSPHDDDSVQKWVLYVLVGALMGAAAGEGFGFGISRWREVSRIRPISLWRVLPMLILVVAIAIGLMWLTPVVSSAITPRGWALSIIAIIGALPLAATLTAVQLLTRRKLPGSVGQQLETLLWLRRTVSRMLSELGVLVLLVMAVNRAALEFGEKQDPIVVIFAGAIGSFIVGIMYVPAATTLRRRANTYVQRNFKLDAVPQGELIGAAEDLGKLEKLLGLDQTTFGDLRSGLVILTPFVVSALSALLPKF</sequence>
<proteinExistence type="predicted"/>
<keyword evidence="1" id="KW-1133">Transmembrane helix</keyword>
<keyword evidence="3" id="KW-1185">Reference proteome</keyword>
<dbReference type="RefSeq" id="WP_253759419.1">
    <property type="nucleotide sequence ID" value="NZ_JAMZDZ010000001.1"/>
</dbReference>
<keyword evidence="1" id="KW-0472">Membrane</keyword>
<evidence type="ECO:0000313" key="3">
    <source>
        <dbReference type="Proteomes" id="UP001595816"/>
    </source>
</evidence>
<gene>
    <name evidence="2" type="ORF">ACFOZ4_02385</name>
</gene>
<feature type="transmembrane region" description="Helical" evidence="1">
    <location>
        <begin position="174"/>
        <end position="193"/>
    </location>
</feature>
<organism evidence="2 3">
    <name type="scientific">Hamadaea flava</name>
    <dbReference type="NCBI Taxonomy" id="1742688"/>
    <lineage>
        <taxon>Bacteria</taxon>
        <taxon>Bacillati</taxon>
        <taxon>Actinomycetota</taxon>
        <taxon>Actinomycetes</taxon>
        <taxon>Micromonosporales</taxon>
        <taxon>Micromonosporaceae</taxon>
        <taxon>Hamadaea</taxon>
    </lineage>
</organism>
<feature type="transmembrane region" description="Helical" evidence="1">
    <location>
        <begin position="95"/>
        <end position="117"/>
    </location>
</feature>